<comment type="subcellular location">
    <subcellularLocation>
        <location evidence="3 12">Cytoplasm</location>
    </subcellularLocation>
</comment>
<reference evidence="14 15" key="1">
    <citation type="submission" date="2019-08" db="EMBL/GenBank/DDBJ databases">
        <title>In-depth cultivation of the pig gut microbiome towards novel bacterial diversity and tailored functional studies.</title>
        <authorList>
            <person name="Wylensek D."/>
            <person name="Hitch T.C.A."/>
            <person name="Clavel T."/>
        </authorList>
    </citation>
    <scope>NUCLEOTIDE SEQUENCE [LARGE SCALE GENOMIC DNA]</scope>
    <source>
        <strain evidence="14 15">LKV-472-APC-3</strain>
    </source>
</reference>
<keyword evidence="9 12" id="KW-0328">Glycosyltransferase</keyword>
<dbReference type="PANTHER" id="PTHR32315">
    <property type="entry name" value="ADENINE PHOSPHORIBOSYLTRANSFERASE"/>
    <property type="match status" value="1"/>
</dbReference>
<dbReference type="RefSeq" id="WP_154555974.1">
    <property type="nucleotide sequence ID" value="NZ_JAQCYS010000012.1"/>
</dbReference>
<accession>A0A6N7V3C2</accession>
<evidence type="ECO:0000256" key="12">
    <source>
        <dbReference type="HAMAP-Rule" id="MF_00004"/>
    </source>
</evidence>
<dbReference type="EMBL" id="VUMR01000022">
    <property type="protein sequence ID" value="MSS56336.1"/>
    <property type="molecule type" value="Genomic_DNA"/>
</dbReference>
<dbReference type="SUPFAM" id="SSF53271">
    <property type="entry name" value="PRTase-like"/>
    <property type="match status" value="1"/>
</dbReference>
<evidence type="ECO:0000256" key="4">
    <source>
        <dbReference type="ARBA" id="ARBA00004659"/>
    </source>
</evidence>
<feature type="domain" description="Phosphoribosyltransferase" evidence="13">
    <location>
        <begin position="45"/>
        <end position="156"/>
    </location>
</feature>
<dbReference type="InterPro" id="IPR005764">
    <property type="entry name" value="Ade_phspho_trans"/>
</dbReference>
<evidence type="ECO:0000313" key="15">
    <source>
        <dbReference type="Proteomes" id="UP000434241"/>
    </source>
</evidence>
<evidence type="ECO:0000256" key="11">
    <source>
        <dbReference type="ARBA" id="ARBA00022726"/>
    </source>
</evidence>
<organism evidence="14 15">
    <name type="scientific">Holdemanella porci</name>
    <dbReference type="NCBI Taxonomy" id="2652276"/>
    <lineage>
        <taxon>Bacteria</taxon>
        <taxon>Bacillati</taxon>
        <taxon>Bacillota</taxon>
        <taxon>Erysipelotrichia</taxon>
        <taxon>Erysipelotrichales</taxon>
        <taxon>Erysipelotrichaceae</taxon>
        <taxon>Holdemanella</taxon>
    </lineage>
</organism>
<dbReference type="AlphaFoldDB" id="A0A6N7V3C2"/>
<dbReference type="Pfam" id="PF00156">
    <property type="entry name" value="Pribosyltran"/>
    <property type="match status" value="1"/>
</dbReference>
<evidence type="ECO:0000256" key="2">
    <source>
        <dbReference type="ARBA" id="ARBA00003968"/>
    </source>
</evidence>
<evidence type="ECO:0000256" key="1">
    <source>
        <dbReference type="ARBA" id="ARBA00000868"/>
    </source>
</evidence>
<evidence type="ECO:0000256" key="5">
    <source>
        <dbReference type="ARBA" id="ARBA00008391"/>
    </source>
</evidence>
<dbReference type="GO" id="GO:0005737">
    <property type="term" value="C:cytoplasm"/>
    <property type="evidence" value="ECO:0007669"/>
    <property type="project" value="UniProtKB-SubCell"/>
</dbReference>
<evidence type="ECO:0000256" key="6">
    <source>
        <dbReference type="ARBA" id="ARBA00011738"/>
    </source>
</evidence>
<dbReference type="GO" id="GO:0016208">
    <property type="term" value="F:AMP binding"/>
    <property type="evidence" value="ECO:0007669"/>
    <property type="project" value="TreeGrafter"/>
</dbReference>
<comment type="similarity">
    <text evidence="5 12">Belongs to the purine/pyrimidine phosphoribosyltransferase family.</text>
</comment>
<dbReference type="NCBIfam" id="TIGR01090">
    <property type="entry name" value="apt"/>
    <property type="match status" value="1"/>
</dbReference>
<evidence type="ECO:0000259" key="13">
    <source>
        <dbReference type="Pfam" id="PF00156"/>
    </source>
</evidence>
<comment type="subunit">
    <text evidence="6 12">Homodimer.</text>
</comment>
<dbReference type="NCBIfam" id="NF002634">
    <property type="entry name" value="PRK02304.1-3"/>
    <property type="match status" value="1"/>
</dbReference>
<dbReference type="GeneID" id="93158715"/>
<dbReference type="InterPro" id="IPR029057">
    <property type="entry name" value="PRTase-like"/>
</dbReference>
<dbReference type="InterPro" id="IPR050054">
    <property type="entry name" value="UPRTase/APRTase"/>
</dbReference>
<keyword evidence="10 12" id="KW-0808">Transferase</keyword>
<evidence type="ECO:0000256" key="9">
    <source>
        <dbReference type="ARBA" id="ARBA00022676"/>
    </source>
</evidence>
<dbReference type="EC" id="2.4.2.7" evidence="7 12"/>
<evidence type="ECO:0000256" key="10">
    <source>
        <dbReference type="ARBA" id="ARBA00022679"/>
    </source>
</evidence>
<dbReference type="Gene3D" id="3.40.50.2020">
    <property type="match status" value="1"/>
</dbReference>
<evidence type="ECO:0000256" key="8">
    <source>
        <dbReference type="ARBA" id="ARBA00022490"/>
    </source>
</evidence>
<comment type="caution">
    <text evidence="14">The sequence shown here is derived from an EMBL/GenBank/DDBJ whole genome shotgun (WGS) entry which is preliminary data.</text>
</comment>
<dbReference type="UniPathway" id="UPA00588">
    <property type="reaction ID" value="UER00646"/>
</dbReference>
<evidence type="ECO:0000313" key="14">
    <source>
        <dbReference type="EMBL" id="MSS56336.1"/>
    </source>
</evidence>
<proteinExistence type="inferred from homology"/>
<dbReference type="GO" id="GO:0003999">
    <property type="term" value="F:adenine phosphoribosyltransferase activity"/>
    <property type="evidence" value="ECO:0007669"/>
    <property type="project" value="UniProtKB-UniRule"/>
</dbReference>
<dbReference type="FunFam" id="3.40.50.2020:FF:000004">
    <property type="entry name" value="Adenine phosphoribosyltransferase"/>
    <property type="match status" value="1"/>
</dbReference>
<sequence length="173" mass="19079">MDLKDYIESIPGFPKEGIVFRDVTPILQNANSMRYCVDQFNDFVKSIGADVVIGPEARGFLFGVPVALENHVGFVPVRKPGKLPRETVNETYDLEYGQDELCVHADAILPGQKVVIIDDLLATGGTVEAIIKMVERMQASVVGVAFVIELDDLKGREKFKDIPVCALTHFKGE</sequence>
<dbReference type="InterPro" id="IPR000836">
    <property type="entry name" value="PRTase_dom"/>
</dbReference>
<comment type="catalytic activity">
    <reaction evidence="1 12">
        <text>AMP + diphosphate = 5-phospho-alpha-D-ribose 1-diphosphate + adenine</text>
        <dbReference type="Rhea" id="RHEA:16609"/>
        <dbReference type="ChEBI" id="CHEBI:16708"/>
        <dbReference type="ChEBI" id="CHEBI:33019"/>
        <dbReference type="ChEBI" id="CHEBI:58017"/>
        <dbReference type="ChEBI" id="CHEBI:456215"/>
        <dbReference type="EC" id="2.4.2.7"/>
    </reaction>
</comment>
<protein>
    <recommendedName>
        <fullName evidence="7 12">Adenine phosphoribosyltransferase</fullName>
        <shortName evidence="12">APRT</shortName>
        <ecNumber evidence="7 12">2.4.2.7</ecNumber>
    </recommendedName>
</protein>
<dbReference type="NCBIfam" id="NF002633">
    <property type="entry name" value="PRK02304.1-2"/>
    <property type="match status" value="1"/>
</dbReference>
<keyword evidence="8 12" id="KW-0963">Cytoplasm</keyword>
<comment type="function">
    <text evidence="2 12">Catalyzes a salvage reaction resulting in the formation of AMP, that is energically less costly than de novo synthesis.</text>
</comment>
<gene>
    <name evidence="12" type="primary">apt</name>
    <name evidence="14" type="ORF">FYJ55_05360</name>
</gene>
<dbReference type="NCBIfam" id="NF002636">
    <property type="entry name" value="PRK02304.1-5"/>
    <property type="match status" value="1"/>
</dbReference>
<name>A0A6N7V3C2_9FIRM</name>
<evidence type="ECO:0000256" key="3">
    <source>
        <dbReference type="ARBA" id="ARBA00004496"/>
    </source>
</evidence>
<comment type="pathway">
    <text evidence="4 12">Purine metabolism; AMP biosynthesis via salvage pathway; AMP from adenine: step 1/1.</text>
</comment>
<dbReference type="Proteomes" id="UP000434241">
    <property type="component" value="Unassembled WGS sequence"/>
</dbReference>
<dbReference type="GO" id="GO:0044209">
    <property type="term" value="P:AMP salvage"/>
    <property type="evidence" value="ECO:0007669"/>
    <property type="project" value="UniProtKB-UniRule"/>
</dbReference>
<dbReference type="GO" id="GO:0006166">
    <property type="term" value="P:purine ribonucleoside salvage"/>
    <property type="evidence" value="ECO:0007669"/>
    <property type="project" value="UniProtKB-UniRule"/>
</dbReference>
<dbReference type="HAMAP" id="MF_00004">
    <property type="entry name" value="Aden_phosphoribosyltr"/>
    <property type="match status" value="1"/>
</dbReference>
<dbReference type="CDD" id="cd06223">
    <property type="entry name" value="PRTases_typeI"/>
    <property type="match status" value="1"/>
</dbReference>
<dbReference type="GO" id="GO:0006168">
    <property type="term" value="P:adenine salvage"/>
    <property type="evidence" value="ECO:0007669"/>
    <property type="project" value="InterPro"/>
</dbReference>
<keyword evidence="11 12" id="KW-0660">Purine salvage</keyword>
<evidence type="ECO:0000256" key="7">
    <source>
        <dbReference type="ARBA" id="ARBA00011893"/>
    </source>
</evidence>
<dbReference type="GO" id="GO:0002055">
    <property type="term" value="F:adenine binding"/>
    <property type="evidence" value="ECO:0007669"/>
    <property type="project" value="TreeGrafter"/>
</dbReference>
<keyword evidence="15" id="KW-1185">Reference proteome</keyword>
<dbReference type="PANTHER" id="PTHR32315:SF3">
    <property type="entry name" value="ADENINE PHOSPHORIBOSYLTRANSFERASE"/>
    <property type="match status" value="1"/>
</dbReference>